<dbReference type="InterPro" id="IPR008753">
    <property type="entry name" value="Peptidase_M13_N"/>
</dbReference>
<keyword evidence="4" id="KW-0378">Hydrolase</keyword>
<comment type="cofactor">
    <cofactor evidence="1">
        <name>Zn(2+)</name>
        <dbReference type="ChEBI" id="CHEBI:29105"/>
    </cofactor>
</comment>
<name>A0ABX0MMF4_9BURK</name>
<evidence type="ECO:0000256" key="2">
    <source>
        <dbReference type="ARBA" id="ARBA00022670"/>
    </source>
</evidence>
<evidence type="ECO:0000256" key="1">
    <source>
        <dbReference type="ARBA" id="ARBA00001947"/>
    </source>
</evidence>
<dbReference type="Gene3D" id="3.40.390.10">
    <property type="entry name" value="Collagenase (Catalytic Domain)"/>
    <property type="match status" value="1"/>
</dbReference>
<feature type="signal peptide" evidence="7">
    <location>
        <begin position="1"/>
        <end position="28"/>
    </location>
</feature>
<dbReference type="Pfam" id="PF05649">
    <property type="entry name" value="Peptidase_M13_N"/>
    <property type="match status" value="1"/>
</dbReference>
<keyword evidence="5" id="KW-0862">Zinc</keyword>
<evidence type="ECO:0000256" key="7">
    <source>
        <dbReference type="SAM" id="SignalP"/>
    </source>
</evidence>
<keyword evidence="3" id="KW-0479">Metal-binding</keyword>
<dbReference type="InterPro" id="IPR018497">
    <property type="entry name" value="Peptidase_M13_C"/>
</dbReference>
<feature type="domain" description="Peptidase M13 C-terminal" evidence="8">
    <location>
        <begin position="484"/>
        <end position="679"/>
    </location>
</feature>
<dbReference type="PANTHER" id="PTHR11733:SF211">
    <property type="entry name" value="OLIGOPEPTIDASE LIPOPROTEIN M13 FAMILY"/>
    <property type="match status" value="1"/>
</dbReference>
<dbReference type="Pfam" id="PF01431">
    <property type="entry name" value="Peptidase_M13"/>
    <property type="match status" value="1"/>
</dbReference>
<dbReference type="RefSeq" id="WP_167238006.1">
    <property type="nucleotide sequence ID" value="NZ_WHJF01000042.1"/>
</dbReference>
<protein>
    <submittedName>
        <fullName evidence="10">M13 family peptidase</fullName>
    </submittedName>
</protein>
<evidence type="ECO:0000256" key="3">
    <source>
        <dbReference type="ARBA" id="ARBA00022723"/>
    </source>
</evidence>
<evidence type="ECO:0000313" key="11">
    <source>
        <dbReference type="Proteomes" id="UP000610594"/>
    </source>
</evidence>
<keyword evidence="11" id="KW-1185">Reference proteome</keyword>
<reference evidence="10 11" key="1">
    <citation type="submission" date="2019-10" db="EMBL/GenBank/DDBJ databases">
        <title>Taxonomy of Antarctic Massilia spp.: description of Massilia rubra sp. nov., Massilia aquatica sp. nov., Massilia mucilaginosa sp. nov., Massilia frigida sp. nov. isolated from streams, lakes and regoliths.</title>
        <authorList>
            <person name="Holochova P."/>
            <person name="Sedlacek I."/>
            <person name="Kralova S."/>
            <person name="Maslanova I."/>
            <person name="Busse H.-J."/>
            <person name="Stankova E."/>
            <person name="Vrbovska V."/>
            <person name="Kovarovic V."/>
            <person name="Bartak M."/>
            <person name="Svec P."/>
            <person name="Pantucek R."/>
        </authorList>
    </citation>
    <scope>NUCLEOTIDE SEQUENCE [LARGE SCALE GENOMIC DNA]</scope>
    <source>
        <strain evidence="10 11">CCM 8694</strain>
    </source>
</reference>
<evidence type="ECO:0000256" key="5">
    <source>
        <dbReference type="ARBA" id="ARBA00022833"/>
    </source>
</evidence>
<dbReference type="SUPFAM" id="SSF55486">
    <property type="entry name" value="Metalloproteases ('zincins'), catalytic domain"/>
    <property type="match status" value="1"/>
</dbReference>
<evidence type="ECO:0000259" key="9">
    <source>
        <dbReference type="Pfam" id="PF05649"/>
    </source>
</evidence>
<accession>A0ABX0MMF4</accession>
<dbReference type="CDD" id="cd08662">
    <property type="entry name" value="M13"/>
    <property type="match status" value="1"/>
</dbReference>
<dbReference type="Gene3D" id="1.10.1380.10">
    <property type="entry name" value="Neutral endopeptidase , domain2"/>
    <property type="match status" value="1"/>
</dbReference>
<keyword evidence="7" id="KW-0732">Signal</keyword>
<dbReference type="InterPro" id="IPR042089">
    <property type="entry name" value="Peptidase_M13_dom_2"/>
</dbReference>
<evidence type="ECO:0000256" key="6">
    <source>
        <dbReference type="ARBA" id="ARBA00023049"/>
    </source>
</evidence>
<dbReference type="InterPro" id="IPR024079">
    <property type="entry name" value="MetalloPept_cat_dom_sf"/>
</dbReference>
<dbReference type="Proteomes" id="UP000610594">
    <property type="component" value="Unassembled WGS sequence"/>
</dbReference>
<comment type="caution">
    <text evidence="10">The sequence shown here is derived from an EMBL/GenBank/DDBJ whole genome shotgun (WGS) entry which is preliminary data.</text>
</comment>
<dbReference type="EMBL" id="WHJF01000042">
    <property type="protein sequence ID" value="NHZ63944.1"/>
    <property type="molecule type" value="Genomic_DNA"/>
</dbReference>
<evidence type="ECO:0000313" key="10">
    <source>
        <dbReference type="EMBL" id="NHZ63944.1"/>
    </source>
</evidence>
<dbReference type="PANTHER" id="PTHR11733">
    <property type="entry name" value="ZINC METALLOPROTEASE FAMILY M13 NEPRILYSIN-RELATED"/>
    <property type="match status" value="1"/>
</dbReference>
<dbReference type="PRINTS" id="PR00786">
    <property type="entry name" value="NEPRILYSIN"/>
</dbReference>
<dbReference type="InterPro" id="IPR000718">
    <property type="entry name" value="Peptidase_M13"/>
</dbReference>
<keyword evidence="2" id="KW-0645">Protease</keyword>
<evidence type="ECO:0000259" key="8">
    <source>
        <dbReference type="Pfam" id="PF01431"/>
    </source>
</evidence>
<feature type="domain" description="Peptidase M13 N-terminal" evidence="9">
    <location>
        <begin position="46"/>
        <end position="432"/>
    </location>
</feature>
<organism evidence="10 11">
    <name type="scientific">Massilia genomosp. 1</name>
    <dbReference type="NCBI Taxonomy" id="2609280"/>
    <lineage>
        <taxon>Bacteria</taxon>
        <taxon>Pseudomonadati</taxon>
        <taxon>Pseudomonadota</taxon>
        <taxon>Betaproteobacteria</taxon>
        <taxon>Burkholderiales</taxon>
        <taxon>Oxalobacteraceae</taxon>
        <taxon>Telluria group</taxon>
        <taxon>Massilia</taxon>
    </lineage>
</organism>
<proteinExistence type="predicted"/>
<sequence>MKTHWTPLKTALTLALCGASLAFAPAHGAGQDAAPAAKAITAPVLPGDDFFAYANGDWLAKTEIPADRSSWGAFAAMAETTNARIVKLIEEVSADKKARGDARKVADFYNTFMDEAAIEAKGVAPLKPLLAKIDAIKDKASLTRALGQSLRADVDPLNATNFFTENLFGLWIAQGLNDPARNTPYLLQGGLGMPDRAYYLTDSPRMAELRTKYQQHIGAMLKLAGYADADARAAKVFELEMKIARSHASREDSADIVKANNSWTRKDFAAKAPGMDWNAFFKSAGLAGEPTFIVWHPGALTGAAALVESTDVATWKDFLAFHQVNHFAATLPKAFADQRFEFSGKALSGTPQQSPRWKRALAATNEALDEPVGRLYVERHFPAENKARVQKMVGNIIAAFSKRIDQLDWMAPATRAQAQEKLKTMHVGVAYPDRWHSYAGLKVLPGDALGNAVRAEQFHYAQEIARLKQKVDRTAWAMPPQLVNAVNLPLQNGMNFPAAILQPPFFDPKASDAANYGAIGSIIGHEISHSFDDQGAQFDAKGRLRDWWTKQDMAHFKGAADKLVAQFSAYKPFPDLAVNGQLTLSENLADLAGVAAAYDAYKASLGQDAPADADKQFFLGYAQAWQTKVREAAARQRVLTDGHAPAEYRTAIVRNLAPWYKAFDVKPGQALYLAPAERVKVW</sequence>
<dbReference type="PROSITE" id="PS51885">
    <property type="entry name" value="NEPRILYSIN"/>
    <property type="match status" value="1"/>
</dbReference>
<feature type="chain" id="PRO_5045971282" evidence="7">
    <location>
        <begin position="29"/>
        <end position="682"/>
    </location>
</feature>
<evidence type="ECO:0000256" key="4">
    <source>
        <dbReference type="ARBA" id="ARBA00022801"/>
    </source>
</evidence>
<keyword evidence="6" id="KW-0482">Metalloprotease</keyword>
<gene>
    <name evidence="10" type="ORF">F1735_16805</name>
</gene>